<reference evidence="5 6" key="1">
    <citation type="submission" date="2018-05" db="EMBL/GenBank/DDBJ databases">
        <title>Genomic Encyclopedia of Type Strains, Phase IV (KMG-IV): sequencing the most valuable type-strain genomes for metagenomic binning, comparative biology and taxonomic classification.</title>
        <authorList>
            <person name="Goeker M."/>
        </authorList>
    </citation>
    <scope>NUCLEOTIDE SEQUENCE [LARGE SCALE GENOMIC DNA]</scope>
    <source>
        <strain evidence="5 6">DSM 103371</strain>
    </source>
</reference>
<dbReference type="Gene3D" id="1.10.443.10">
    <property type="entry name" value="Intergrase catalytic core"/>
    <property type="match status" value="1"/>
</dbReference>
<keyword evidence="6" id="KW-1185">Reference proteome</keyword>
<dbReference type="SUPFAM" id="SSF56349">
    <property type="entry name" value="DNA breaking-rejoining enzymes"/>
    <property type="match status" value="1"/>
</dbReference>
<dbReference type="AlphaFoldDB" id="A0A316G3Y3"/>
<evidence type="ECO:0000313" key="6">
    <source>
        <dbReference type="Proteomes" id="UP000245390"/>
    </source>
</evidence>
<feature type="domain" description="Tyr recombinase" evidence="4">
    <location>
        <begin position="1"/>
        <end position="140"/>
    </location>
</feature>
<dbReference type="PROSITE" id="PS51898">
    <property type="entry name" value="TYR_RECOMBINASE"/>
    <property type="match status" value="1"/>
</dbReference>
<organism evidence="5 6">
    <name type="scientific">Silicimonas algicola</name>
    <dbReference type="NCBI Taxonomy" id="1826607"/>
    <lineage>
        <taxon>Bacteria</taxon>
        <taxon>Pseudomonadati</taxon>
        <taxon>Pseudomonadota</taxon>
        <taxon>Alphaproteobacteria</taxon>
        <taxon>Rhodobacterales</taxon>
        <taxon>Paracoccaceae</taxon>
    </lineage>
</organism>
<evidence type="ECO:0000256" key="1">
    <source>
        <dbReference type="ARBA" id="ARBA00008857"/>
    </source>
</evidence>
<dbReference type="InterPro" id="IPR050808">
    <property type="entry name" value="Phage_Integrase"/>
</dbReference>
<comment type="similarity">
    <text evidence="1">Belongs to the 'phage' integrase family.</text>
</comment>
<evidence type="ECO:0000256" key="2">
    <source>
        <dbReference type="ARBA" id="ARBA00022908"/>
    </source>
</evidence>
<gene>
    <name evidence="5" type="ORF">C8D95_107194</name>
</gene>
<sequence>MTWAEYDTAEKVWTISGKRMKAGADHRVPLSPAAVALLNDMERFEGTDLVFPAPRGGQLSDMALSATMRRINEAREGGYLDARSQRPAVPHGLRSTFRDWAAERGYPRDMAEIALAHTVGSEVERAYRRTDMLERRRAMMDAWAGFLSGEACGKVVRIGA</sequence>
<dbReference type="InterPro" id="IPR011010">
    <property type="entry name" value="DNA_brk_join_enz"/>
</dbReference>
<dbReference type="Pfam" id="PF00589">
    <property type="entry name" value="Phage_integrase"/>
    <property type="match status" value="1"/>
</dbReference>
<dbReference type="PANTHER" id="PTHR30629">
    <property type="entry name" value="PROPHAGE INTEGRASE"/>
    <property type="match status" value="1"/>
</dbReference>
<dbReference type="Proteomes" id="UP000245390">
    <property type="component" value="Unassembled WGS sequence"/>
</dbReference>
<dbReference type="GO" id="GO:0003677">
    <property type="term" value="F:DNA binding"/>
    <property type="evidence" value="ECO:0007669"/>
    <property type="project" value="InterPro"/>
</dbReference>
<comment type="caution">
    <text evidence="5">The sequence shown here is derived from an EMBL/GenBank/DDBJ whole genome shotgun (WGS) entry which is preliminary data.</text>
</comment>
<evidence type="ECO:0000259" key="4">
    <source>
        <dbReference type="PROSITE" id="PS51898"/>
    </source>
</evidence>
<dbReference type="PANTHER" id="PTHR30629:SF2">
    <property type="entry name" value="PROPHAGE INTEGRASE INTS-RELATED"/>
    <property type="match status" value="1"/>
</dbReference>
<dbReference type="GO" id="GO:0006310">
    <property type="term" value="P:DNA recombination"/>
    <property type="evidence" value="ECO:0007669"/>
    <property type="project" value="UniProtKB-KW"/>
</dbReference>
<dbReference type="CDD" id="cd00801">
    <property type="entry name" value="INT_P4_C"/>
    <property type="match status" value="1"/>
</dbReference>
<dbReference type="InterPro" id="IPR013762">
    <property type="entry name" value="Integrase-like_cat_sf"/>
</dbReference>
<keyword evidence="3" id="KW-0233">DNA recombination</keyword>
<dbReference type="RefSeq" id="WP_338143053.1">
    <property type="nucleotide sequence ID" value="NZ_CP034588.1"/>
</dbReference>
<evidence type="ECO:0000313" key="5">
    <source>
        <dbReference type="EMBL" id="PWK55528.1"/>
    </source>
</evidence>
<dbReference type="InterPro" id="IPR002104">
    <property type="entry name" value="Integrase_catalytic"/>
</dbReference>
<protein>
    <submittedName>
        <fullName evidence="5">Phage integrase family protein</fullName>
    </submittedName>
</protein>
<proteinExistence type="inferred from homology"/>
<evidence type="ECO:0000256" key="3">
    <source>
        <dbReference type="ARBA" id="ARBA00023172"/>
    </source>
</evidence>
<dbReference type="EMBL" id="QGGV01000007">
    <property type="protein sequence ID" value="PWK55528.1"/>
    <property type="molecule type" value="Genomic_DNA"/>
</dbReference>
<name>A0A316G3Y3_9RHOB</name>
<dbReference type="GO" id="GO:0015074">
    <property type="term" value="P:DNA integration"/>
    <property type="evidence" value="ECO:0007669"/>
    <property type="project" value="UniProtKB-KW"/>
</dbReference>
<accession>A0A316G3Y3</accession>
<keyword evidence="2" id="KW-0229">DNA integration</keyword>